<keyword evidence="1" id="KW-0378">Hydrolase</keyword>
<proteinExistence type="predicted"/>
<protein>
    <submittedName>
        <fullName evidence="1">Zinc carboxypeptidase family protein</fullName>
    </submittedName>
</protein>
<dbReference type="RefSeq" id="XP_001031193.2">
    <property type="nucleotide sequence ID" value="XM_001031193.2"/>
</dbReference>
<accession>Q22DY2</accession>
<dbReference type="InParanoid" id="Q22DY2"/>
<dbReference type="HOGENOM" id="CLU_011289_1_0_1"/>
<dbReference type="Proteomes" id="UP000009168">
    <property type="component" value="Unassembled WGS sequence"/>
</dbReference>
<organism evidence="1 2">
    <name type="scientific">Tetrahymena thermophila (strain SB210)</name>
    <dbReference type="NCBI Taxonomy" id="312017"/>
    <lineage>
        <taxon>Eukaryota</taxon>
        <taxon>Sar</taxon>
        <taxon>Alveolata</taxon>
        <taxon>Ciliophora</taxon>
        <taxon>Intramacronucleata</taxon>
        <taxon>Oligohymenophorea</taxon>
        <taxon>Hymenostomatida</taxon>
        <taxon>Tetrahymenina</taxon>
        <taxon>Tetrahymenidae</taxon>
        <taxon>Tetrahymena</taxon>
    </lineage>
</organism>
<dbReference type="KEGG" id="tet:TTHERM_00925770"/>
<keyword evidence="1" id="KW-0645">Protease</keyword>
<keyword evidence="1" id="KW-0121">Carboxypeptidase</keyword>
<dbReference type="GO" id="GO:0004180">
    <property type="term" value="F:carboxypeptidase activity"/>
    <property type="evidence" value="ECO:0007669"/>
    <property type="project" value="UniProtKB-KW"/>
</dbReference>
<gene>
    <name evidence="1" type="ORF">TTHERM_00925770</name>
</gene>
<name>Q22DY2_TETTS</name>
<dbReference type="AlphaFoldDB" id="Q22DY2"/>
<evidence type="ECO:0000313" key="2">
    <source>
        <dbReference type="Proteomes" id="UP000009168"/>
    </source>
</evidence>
<keyword evidence="2" id="KW-1185">Reference proteome</keyword>
<reference evidence="2" key="1">
    <citation type="journal article" date="2006" name="PLoS Biol.">
        <title>Macronuclear genome sequence of the ciliate Tetrahymena thermophila, a model eukaryote.</title>
        <authorList>
            <person name="Eisen J.A."/>
            <person name="Coyne R.S."/>
            <person name="Wu M."/>
            <person name="Wu D."/>
            <person name="Thiagarajan M."/>
            <person name="Wortman J.R."/>
            <person name="Badger J.H."/>
            <person name="Ren Q."/>
            <person name="Amedeo P."/>
            <person name="Jones K.M."/>
            <person name="Tallon L.J."/>
            <person name="Delcher A.L."/>
            <person name="Salzberg S.L."/>
            <person name="Silva J.C."/>
            <person name="Haas B.J."/>
            <person name="Majoros W.H."/>
            <person name="Farzad M."/>
            <person name="Carlton J.M."/>
            <person name="Smith R.K. Jr."/>
            <person name="Garg J."/>
            <person name="Pearlman R.E."/>
            <person name="Karrer K.M."/>
            <person name="Sun L."/>
            <person name="Manning G."/>
            <person name="Elde N.C."/>
            <person name="Turkewitz A.P."/>
            <person name="Asai D.J."/>
            <person name="Wilkes D.E."/>
            <person name="Wang Y."/>
            <person name="Cai H."/>
            <person name="Collins K."/>
            <person name="Stewart B.A."/>
            <person name="Lee S.R."/>
            <person name="Wilamowska K."/>
            <person name="Weinberg Z."/>
            <person name="Ruzzo W.L."/>
            <person name="Wloga D."/>
            <person name="Gaertig J."/>
            <person name="Frankel J."/>
            <person name="Tsao C.-C."/>
            <person name="Gorovsky M.A."/>
            <person name="Keeling P.J."/>
            <person name="Waller R.F."/>
            <person name="Patron N.J."/>
            <person name="Cherry J.M."/>
            <person name="Stover N.A."/>
            <person name="Krieger C.J."/>
            <person name="del Toro C."/>
            <person name="Ryder H.F."/>
            <person name="Williamson S.C."/>
            <person name="Barbeau R.A."/>
            <person name="Hamilton E.P."/>
            <person name="Orias E."/>
        </authorList>
    </citation>
    <scope>NUCLEOTIDE SEQUENCE [LARGE SCALE GENOMIC DNA]</scope>
    <source>
        <strain evidence="2">SB210</strain>
    </source>
</reference>
<sequence length="510" mass="60246">MDVKYSEQMLKCPKHLGFKLEFIQVNNLPQNYEKDILYCCCCQDEDESYQQKNFILIHKLIDEGNQKILSKWPPLNNDKILQSLINESKDQDIQSSLIQQINSFFDQLIQDFLFQVDQCKKRMINYSLKQYKDSYILEKYQEISKILDLRNTLLEDKTDVHQKQAKCKQIIKQMIEAKDQNTKVISQLLNQHIDAKNQINYDYPSIIKKSILNLVDQINFFCQQDCKQSKNHDYSDTKIQIEQQNIFVDQIVSLISTKSNFCSDKFTQKFKIILNQIHPLLDQLNNIELFQPNKKPIDFQLLRDYDLDIIRNQVFDLEKKQLNQQPITFNQTNFNNDKQIISITKNQSISIKATTDSNYPGQCVSNIILDKEQKYIFRFKILCNVDRTYFDIGMVRDTEKDRDGFIDCLTYSLLYSNGQVSKSPFSSLSKPVKGKDLIVKTDSQQIEVRVSLQDKIFEIVNYPNYDCKLQIDDYYKKNLNYHNLRLFIQTKSKSLEIILADVFNIDSFQE</sequence>
<evidence type="ECO:0000313" key="1">
    <source>
        <dbReference type="EMBL" id="EAR83530.2"/>
    </source>
</evidence>
<dbReference type="EMBL" id="GG662513">
    <property type="protein sequence ID" value="EAR83530.2"/>
    <property type="molecule type" value="Genomic_DNA"/>
</dbReference>
<dbReference type="GeneID" id="7843394"/>